<dbReference type="RefSeq" id="WP_256132964.1">
    <property type="nucleotide sequence ID" value="NZ_JANFXK010000016.1"/>
</dbReference>
<gene>
    <name evidence="1" type="ORF">NE619_13690</name>
</gene>
<dbReference type="InterPro" id="IPR025459">
    <property type="entry name" value="DUF4279"/>
</dbReference>
<evidence type="ECO:0000313" key="1">
    <source>
        <dbReference type="EMBL" id="MCQ4637782.1"/>
    </source>
</evidence>
<keyword evidence="2" id="KW-1185">Reference proteome</keyword>
<dbReference type="EMBL" id="JANFXK010000016">
    <property type="protein sequence ID" value="MCQ4637782.1"/>
    <property type="molecule type" value="Genomic_DNA"/>
</dbReference>
<comment type="caution">
    <text evidence="1">The sequence shown here is derived from an EMBL/GenBank/DDBJ whole genome shotgun (WGS) entry which is preliminary data.</text>
</comment>
<evidence type="ECO:0000313" key="2">
    <source>
        <dbReference type="Proteomes" id="UP001524502"/>
    </source>
</evidence>
<sequence>MEKTTVRIDLRIMGDEYDPQKVTQKLNIQPTDTWRMGDYIRKTNLKFNYTGWLYSTGEEETLHINTQLRKIESLFLPKTDMLCELKERYLLDFSFDIVISICNHKIPVIYFESPFTQLVAKLDARIDFDIYVN</sequence>
<reference evidence="1 2" key="1">
    <citation type="submission" date="2022-06" db="EMBL/GenBank/DDBJ databases">
        <title>Isolation of gut microbiota from human fecal samples.</title>
        <authorList>
            <person name="Pamer E.G."/>
            <person name="Barat B."/>
            <person name="Waligurski E."/>
            <person name="Medina S."/>
            <person name="Paddock L."/>
            <person name="Mostad J."/>
        </authorList>
    </citation>
    <scope>NUCLEOTIDE SEQUENCE [LARGE SCALE GENOMIC DNA]</scope>
    <source>
        <strain evidence="1 2">SL.3.17</strain>
    </source>
</reference>
<dbReference type="Proteomes" id="UP001524502">
    <property type="component" value="Unassembled WGS sequence"/>
</dbReference>
<organism evidence="1 2">
    <name type="scientific">Anaerovorax odorimutans</name>
    <dbReference type="NCBI Taxonomy" id="109327"/>
    <lineage>
        <taxon>Bacteria</taxon>
        <taxon>Bacillati</taxon>
        <taxon>Bacillota</taxon>
        <taxon>Clostridia</taxon>
        <taxon>Peptostreptococcales</taxon>
        <taxon>Anaerovoracaceae</taxon>
        <taxon>Anaerovorax</taxon>
    </lineage>
</organism>
<protein>
    <submittedName>
        <fullName evidence="1">DUF4279 domain-containing protein</fullName>
    </submittedName>
</protein>
<dbReference type="Pfam" id="PF14106">
    <property type="entry name" value="DUF4279"/>
    <property type="match status" value="1"/>
</dbReference>
<name>A0ABT1RRH7_9FIRM</name>
<accession>A0ABT1RRH7</accession>
<proteinExistence type="predicted"/>